<evidence type="ECO:0000256" key="1">
    <source>
        <dbReference type="PROSITE-ProRule" id="PRU00288"/>
    </source>
</evidence>
<dbReference type="PANTHER" id="PTHR45705">
    <property type="entry name" value="FI20236P1"/>
    <property type="match status" value="1"/>
</dbReference>
<dbReference type="EMBL" id="BAABUK010000027">
    <property type="protein sequence ID" value="GAA5815648.1"/>
    <property type="molecule type" value="Genomic_DNA"/>
</dbReference>
<reference evidence="4 5" key="1">
    <citation type="submission" date="2024-04" db="EMBL/GenBank/DDBJ databases">
        <title>genome sequences of Mucor flavus KT1a and Helicostylum pulchrum KT1b strains isolated from the surface of a dry-aged beef.</title>
        <authorList>
            <person name="Toyotome T."/>
            <person name="Hosono M."/>
            <person name="Torimaru M."/>
            <person name="Fukuda K."/>
            <person name="Mikami N."/>
        </authorList>
    </citation>
    <scope>NUCLEOTIDE SEQUENCE [LARGE SCALE GENOMIC DNA]</scope>
    <source>
        <strain evidence="4 5">KT1a</strain>
    </source>
</reference>
<dbReference type="InterPro" id="IPR001164">
    <property type="entry name" value="ArfGAP_dom"/>
</dbReference>
<comment type="caution">
    <text evidence="4">The sequence shown here is derived from an EMBL/GenBank/DDBJ whole genome shotgun (WGS) entry which is preliminary data.</text>
</comment>
<evidence type="ECO:0000259" key="3">
    <source>
        <dbReference type="PROSITE" id="PS50115"/>
    </source>
</evidence>
<keyword evidence="5" id="KW-1185">Reference proteome</keyword>
<dbReference type="PANTHER" id="PTHR45705:SF1">
    <property type="entry name" value="FI20236P1"/>
    <property type="match status" value="1"/>
</dbReference>
<organism evidence="4 5">
    <name type="scientific">Mucor flavus</name>
    <dbReference type="NCBI Taxonomy" id="439312"/>
    <lineage>
        <taxon>Eukaryota</taxon>
        <taxon>Fungi</taxon>
        <taxon>Fungi incertae sedis</taxon>
        <taxon>Mucoromycota</taxon>
        <taxon>Mucoromycotina</taxon>
        <taxon>Mucoromycetes</taxon>
        <taxon>Mucorales</taxon>
        <taxon>Mucorineae</taxon>
        <taxon>Mucoraceae</taxon>
        <taxon>Mucor</taxon>
    </lineage>
</organism>
<accession>A0ABP9Z963</accession>
<dbReference type="InterPro" id="IPR038508">
    <property type="entry name" value="ArfGAP_dom_sf"/>
</dbReference>
<dbReference type="CDD" id="cd08204">
    <property type="entry name" value="ArfGap"/>
    <property type="match status" value="1"/>
</dbReference>
<dbReference type="Pfam" id="PF01412">
    <property type="entry name" value="ArfGap"/>
    <property type="match status" value="1"/>
</dbReference>
<dbReference type="SUPFAM" id="SSF57863">
    <property type="entry name" value="ArfGap/RecO-like zinc finger"/>
    <property type="match status" value="1"/>
</dbReference>
<dbReference type="InterPro" id="IPR051718">
    <property type="entry name" value="ARF_GTPase-activating"/>
</dbReference>
<feature type="domain" description="Arf-GAP" evidence="3">
    <location>
        <begin position="14"/>
        <end position="135"/>
    </location>
</feature>
<sequence>MREKQSKATQAKHERMLNELFKLPGNEKCADCTAKNPRWASYSLGVFLCIRCCSLHRKMGTHISKVKSVSMDRWTLQEIQLMTKLGGNSVINNMINSNPQKHPLPIALDDDHAMERYIRDKWEKKSFQEKAINESMSSIKQEENSITSLQQLGDSTTSIGTDFNTPSLSSTTSSLPSSPTMQLAGRVTTIDTQSSALKNTYNPFLSLPPSFTTVAPVSNNNPFLQQQQLVQSPFDINYNVNTYFHTSHQNSNNGHNPFCQ</sequence>
<dbReference type="PROSITE" id="PS50115">
    <property type="entry name" value="ARFGAP"/>
    <property type="match status" value="1"/>
</dbReference>
<feature type="compositionally biased region" description="Low complexity" evidence="2">
    <location>
        <begin position="165"/>
        <end position="180"/>
    </location>
</feature>
<dbReference type="PRINTS" id="PR00405">
    <property type="entry name" value="REVINTRACTNG"/>
</dbReference>
<evidence type="ECO:0000313" key="5">
    <source>
        <dbReference type="Proteomes" id="UP001473302"/>
    </source>
</evidence>
<keyword evidence="1" id="KW-0862">Zinc</keyword>
<name>A0ABP9Z963_9FUNG</name>
<keyword evidence="1" id="KW-0863">Zinc-finger</keyword>
<dbReference type="Gene3D" id="1.10.220.150">
    <property type="entry name" value="Arf GTPase activating protein"/>
    <property type="match status" value="1"/>
</dbReference>
<proteinExistence type="predicted"/>
<protein>
    <recommendedName>
        <fullName evidence="3">Arf-GAP domain-containing protein</fullName>
    </recommendedName>
</protein>
<dbReference type="Proteomes" id="UP001473302">
    <property type="component" value="Unassembled WGS sequence"/>
</dbReference>
<dbReference type="SMART" id="SM00105">
    <property type="entry name" value="ArfGap"/>
    <property type="match status" value="1"/>
</dbReference>
<dbReference type="InterPro" id="IPR037278">
    <property type="entry name" value="ARFGAP/RecO"/>
</dbReference>
<evidence type="ECO:0000313" key="4">
    <source>
        <dbReference type="EMBL" id="GAA5815648.1"/>
    </source>
</evidence>
<feature type="region of interest" description="Disordered" evidence="2">
    <location>
        <begin position="157"/>
        <end position="182"/>
    </location>
</feature>
<gene>
    <name evidence="4" type="ORF">MFLAVUS_009161</name>
</gene>
<keyword evidence="1" id="KW-0479">Metal-binding</keyword>
<evidence type="ECO:0000256" key="2">
    <source>
        <dbReference type="SAM" id="MobiDB-lite"/>
    </source>
</evidence>